<name>A0A4Q7ZF10_9ACTN</name>
<evidence type="ECO:0000256" key="1">
    <source>
        <dbReference type="ARBA" id="ARBA00006865"/>
    </source>
</evidence>
<sequence>MPRPARPPVRYRRALAALVLGAAVLAIPGDAPGAPGTPAPAGGGWRLAWSDEFDGTGLDRSRWNLRRREGRDVDSGCSVDSPRNAFVTGGTLTLRALREDVPCGRATRRYTQAYLDTIGKASWTYGRFEIRARSPGGPRTSAGIWPAFWLRPDDAGHGEIDVTELPGGAAWYDRFTVAIFHDYSPVKQDTRIALPGGGHPGDGFHTYATEWDPTALRWYVDGTLVWSRDRGTTGWFDEVFHKPYNIRLNLQVGGWLGEPDARTAFPADFVVDYVRVYQR</sequence>
<proteinExistence type="inferred from homology"/>
<dbReference type="Pfam" id="PF00722">
    <property type="entry name" value="Glyco_hydro_16"/>
    <property type="match status" value="1"/>
</dbReference>
<organism evidence="4 5">
    <name type="scientific">Krasilnikovia cinnamomea</name>
    <dbReference type="NCBI Taxonomy" id="349313"/>
    <lineage>
        <taxon>Bacteria</taxon>
        <taxon>Bacillati</taxon>
        <taxon>Actinomycetota</taxon>
        <taxon>Actinomycetes</taxon>
        <taxon>Micromonosporales</taxon>
        <taxon>Micromonosporaceae</taxon>
        <taxon>Krasilnikovia</taxon>
    </lineage>
</organism>
<dbReference type="PANTHER" id="PTHR10963:SF55">
    <property type="entry name" value="GLYCOSIDE HYDROLASE FAMILY 16 PROTEIN"/>
    <property type="match status" value="1"/>
</dbReference>
<dbReference type="GO" id="GO:0004553">
    <property type="term" value="F:hydrolase activity, hydrolyzing O-glycosyl compounds"/>
    <property type="evidence" value="ECO:0007669"/>
    <property type="project" value="InterPro"/>
</dbReference>
<dbReference type="PANTHER" id="PTHR10963">
    <property type="entry name" value="GLYCOSYL HYDROLASE-RELATED"/>
    <property type="match status" value="1"/>
</dbReference>
<dbReference type="Proteomes" id="UP000292564">
    <property type="component" value="Unassembled WGS sequence"/>
</dbReference>
<keyword evidence="5" id="KW-1185">Reference proteome</keyword>
<dbReference type="OrthoDB" id="9816550at2"/>
<dbReference type="AlphaFoldDB" id="A0A4Q7ZF10"/>
<feature type="signal peptide" evidence="2">
    <location>
        <begin position="1"/>
        <end position="33"/>
    </location>
</feature>
<accession>A0A4Q7ZF10</accession>
<gene>
    <name evidence="4" type="ORF">EV385_1020</name>
</gene>
<dbReference type="InterPro" id="IPR000757">
    <property type="entry name" value="Beta-glucanase-like"/>
</dbReference>
<comment type="similarity">
    <text evidence="1">Belongs to the glycosyl hydrolase 16 family.</text>
</comment>
<evidence type="ECO:0000313" key="4">
    <source>
        <dbReference type="EMBL" id="RZU49278.1"/>
    </source>
</evidence>
<dbReference type="GO" id="GO:0005975">
    <property type="term" value="P:carbohydrate metabolic process"/>
    <property type="evidence" value="ECO:0007669"/>
    <property type="project" value="InterPro"/>
</dbReference>
<dbReference type="InterPro" id="IPR013320">
    <property type="entry name" value="ConA-like_dom_sf"/>
</dbReference>
<evidence type="ECO:0000256" key="2">
    <source>
        <dbReference type="SAM" id="SignalP"/>
    </source>
</evidence>
<dbReference type="SUPFAM" id="SSF49899">
    <property type="entry name" value="Concanavalin A-like lectins/glucanases"/>
    <property type="match status" value="1"/>
</dbReference>
<dbReference type="PROSITE" id="PS51762">
    <property type="entry name" value="GH16_2"/>
    <property type="match status" value="1"/>
</dbReference>
<keyword evidence="2" id="KW-0732">Signal</keyword>
<evidence type="ECO:0000259" key="3">
    <source>
        <dbReference type="PROSITE" id="PS51762"/>
    </source>
</evidence>
<feature type="chain" id="PRO_5020531794" evidence="2">
    <location>
        <begin position="34"/>
        <end position="279"/>
    </location>
</feature>
<dbReference type="EMBL" id="SHKY01000001">
    <property type="protein sequence ID" value="RZU49278.1"/>
    <property type="molecule type" value="Genomic_DNA"/>
</dbReference>
<comment type="caution">
    <text evidence="4">The sequence shown here is derived from an EMBL/GenBank/DDBJ whole genome shotgun (WGS) entry which is preliminary data.</text>
</comment>
<evidence type="ECO:0000313" key="5">
    <source>
        <dbReference type="Proteomes" id="UP000292564"/>
    </source>
</evidence>
<dbReference type="InterPro" id="IPR050546">
    <property type="entry name" value="Glycosyl_Hydrlase_16"/>
</dbReference>
<protein>
    <submittedName>
        <fullName evidence="4">Beta-glucanase (GH16 family)</fullName>
    </submittedName>
</protein>
<reference evidence="4 5" key="1">
    <citation type="submission" date="2019-02" db="EMBL/GenBank/DDBJ databases">
        <title>Sequencing the genomes of 1000 actinobacteria strains.</title>
        <authorList>
            <person name="Klenk H.-P."/>
        </authorList>
    </citation>
    <scope>NUCLEOTIDE SEQUENCE [LARGE SCALE GENOMIC DNA]</scope>
    <source>
        <strain evidence="4 5">DSM 45162</strain>
    </source>
</reference>
<feature type="domain" description="GH16" evidence="3">
    <location>
        <begin position="32"/>
        <end position="279"/>
    </location>
</feature>
<dbReference type="Gene3D" id="2.60.120.200">
    <property type="match status" value="1"/>
</dbReference>
<dbReference type="RefSeq" id="WP_130508390.1">
    <property type="nucleotide sequence ID" value="NZ_SHKY01000001.1"/>
</dbReference>
<dbReference type="CDD" id="cd08023">
    <property type="entry name" value="GH16_laminarinase_like"/>
    <property type="match status" value="1"/>
</dbReference>